<keyword evidence="4" id="KW-1185">Reference proteome</keyword>
<feature type="transmembrane region" description="Helical" evidence="1">
    <location>
        <begin position="313"/>
        <end position="330"/>
    </location>
</feature>
<feature type="transmembrane region" description="Helical" evidence="1">
    <location>
        <begin position="41"/>
        <end position="65"/>
    </location>
</feature>
<feature type="transmembrane region" description="Helical" evidence="1">
    <location>
        <begin position="153"/>
        <end position="171"/>
    </location>
</feature>
<feature type="transmembrane region" description="Helical" evidence="1">
    <location>
        <begin position="289"/>
        <end position="306"/>
    </location>
</feature>
<proteinExistence type="predicted"/>
<feature type="transmembrane region" description="Helical" evidence="1">
    <location>
        <begin position="222"/>
        <end position="241"/>
    </location>
</feature>
<dbReference type="InterPro" id="IPR018677">
    <property type="entry name" value="DUF2157"/>
</dbReference>
<protein>
    <submittedName>
        <fullName evidence="3">DUF2157 domain-containing protein</fullName>
    </submittedName>
</protein>
<feature type="transmembrane region" description="Helical" evidence="1">
    <location>
        <begin position="102"/>
        <end position="122"/>
    </location>
</feature>
<feature type="transmembrane region" description="Helical" evidence="1">
    <location>
        <begin position="177"/>
        <end position="194"/>
    </location>
</feature>
<evidence type="ECO:0000256" key="1">
    <source>
        <dbReference type="SAM" id="Phobius"/>
    </source>
</evidence>
<comment type="caution">
    <text evidence="3">The sequence shown here is derived from an EMBL/GenBank/DDBJ whole genome shotgun (WGS) entry which is preliminary data.</text>
</comment>
<accession>A0A316J7W1</accession>
<feature type="transmembrane region" description="Helical" evidence="1">
    <location>
        <begin position="199"/>
        <end position="216"/>
    </location>
</feature>
<dbReference type="AlphaFoldDB" id="A0A316J7W1"/>
<dbReference type="Proteomes" id="UP000245865">
    <property type="component" value="Unassembled WGS sequence"/>
</dbReference>
<feature type="transmembrane region" description="Helical" evidence="1">
    <location>
        <begin position="128"/>
        <end position="146"/>
    </location>
</feature>
<name>A0A316J7W1_9HYPH</name>
<keyword evidence="1" id="KW-0812">Transmembrane</keyword>
<reference evidence="3 4" key="1">
    <citation type="submission" date="2018-05" db="EMBL/GenBank/DDBJ databases">
        <title>Comparative genomic sequence analysis between strain HN4 and CCM 8460T (Falsochrobactrum ovis) will provide more evidence to prove that HN4 is a new species of Falsochrobactrum.</title>
        <authorList>
            <person name="Lyu W."/>
            <person name="Sun L."/>
            <person name="Yao L."/>
        </authorList>
    </citation>
    <scope>NUCLEOTIDE SEQUENCE [LARGE SCALE GENOMIC DNA]</scope>
    <source>
        <strain evidence="3 4">HN4</strain>
    </source>
</reference>
<keyword evidence="1" id="KW-1133">Transmembrane helix</keyword>
<evidence type="ECO:0000313" key="3">
    <source>
        <dbReference type="EMBL" id="PWL17997.1"/>
    </source>
</evidence>
<evidence type="ECO:0000313" key="4">
    <source>
        <dbReference type="Proteomes" id="UP000245865"/>
    </source>
</evidence>
<feature type="transmembrane region" description="Helical" evidence="1">
    <location>
        <begin position="253"/>
        <end position="273"/>
    </location>
</feature>
<gene>
    <name evidence="3" type="ORF">DKP76_09680</name>
</gene>
<feature type="transmembrane region" description="Helical" evidence="1">
    <location>
        <begin position="71"/>
        <end position="90"/>
    </location>
</feature>
<dbReference type="Pfam" id="PF09925">
    <property type="entry name" value="DUF2157"/>
    <property type="match status" value="1"/>
</dbReference>
<feature type="transmembrane region" description="Helical" evidence="1">
    <location>
        <begin position="336"/>
        <end position="357"/>
    </location>
</feature>
<dbReference type="EMBL" id="QGDB01000003">
    <property type="protein sequence ID" value="PWL17997.1"/>
    <property type="molecule type" value="Genomic_DNA"/>
</dbReference>
<evidence type="ECO:0000259" key="2">
    <source>
        <dbReference type="Pfam" id="PF09925"/>
    </source>
</evidence>
<dbReference type="OrthoDB" id="7353197at2"/>
<sequence>MSFSISVERLIDRWQRDGLVDQETASRLHADLKKRTPHFSLGSVLATLGGLLLGAAVIMLVAANWQDMPRLMRLAFVFVLIWVGYIGGAWRQSRGDRILPPALYILGAASFGAGIALVGQMYHMSGDMQSAALIWAGGVLVSAFLLRAPVLSAVGAGVACFYLSTYIINPAYGDLSYRWAGPLMALIGVAVALFTRSRLSAHLWALFMICWTVLIYSEDESFLVLILMVVGGTALMMVDFFSHENLQKRTRFAHPLASYGLILALLALGIMQMDHLFSSTSEGALNHDVLYGILILAFSVGALALCGRENGGLRSIAYAAFSFEVLYLAFATVGSMIGTSGFFLTAGILVLLLAAFVRRMEQRFGHARTNGGLS</sequence>
<feature type="domain" description="DUF2157" evidence="2">
    <location>
        <begin position="12"/>
        <end position="151"/>
    </location>
</feature>
<organism evidence="3 4">
    <name type="scientific">Falsochrobactrum shanghaiense</name>
    <dbReference type="NCBI Taxonomy" id="2201899"/>
    <lineage>
        <taxon>Bacteria</taxon>
        <taxon>Pseudomonadati</taxon>
        <taxon>Pseudomonadota</taxon>
        <taxon>Alphaproteobacteria</taxon>
        <taxon>Hyphomicrobiales</taxon>
        <taxon>Brucellaceae</taxon>
        <taxon>Falsochrobactrum</taxon>
    </lineage>
</organism>
<keyword evidence="1" id="KW-0472">Membrane</keyword>
<dbReference type="RefSeq" id="WP_109706232.1">
    <property type="nucleotide sequence ID" value="NZ_QGDB01000003.1"/>
</dbReference>